<dbReference type="EMBL" id="EU362917">
    <property type="protein sequence ID" value="ABY68463.1"/>
    <property type="molecule type" value="Genomic_DNA"/>
</dbReference>
<name>B0FXR4_BACTU</name>
<gene>
    <name evidence="1" type="ORF">pFR12_04c</name>
</gene>
<evidence type="ECO:0000313" key="1">
    <source>
        <dbReference type="EMBL" id="ABY68463.1"/>
    </source>
</evidence>
<sequence>MTFVCIPKNADTVNYKQCRVVNICAYRCADVRITDQQICKLVQDANKIFCTCNIMFNLLKVQDLGDKYSFDASEIDSSVHFITTLELIDDDNDPKTPMVPKPGHIPHYPTAEAVFHLKPCCTNGPHVNLYFIRGNAFKNGDKATEYFNDNDQKYFIMMAENDVHPFGLAHELGHMFGLPDDLIDEDSVMFPKPGFKIEKRQCEKINSSPLIQIDLCPVSFTTPFPKIFEVEFIRMDVFDVEDKDLTEPQAMELTWTFSAVNGATSPVPIPPGGLDINGAPFTWYHGYVQGGNGGPKKYDIGKRAIVSINNDSDSISIGIEGKEDDPGDDQTIPGFSRTFNKNSGNWGDSFGIQSTGMIPAGESDIHYEMFFKITEQPVQPQPIRGVCNGAIINP</sequence>
<reference evidence="1" key="1">
    <citation type="journal article" date="2009" name="Plasmid">
        <title>Complete sequence of three plasmids from Bacillus thuringiensis INTA-FR7-4 environmental isolate and comparison with related plasmids from the Bacillus cereus group.</title>
        <authorList>
            <person name="Amadio A.F."/>
            <person name="Benintende G.B."/>
            <person name="Zandomeni R.O."/>
        </authorList>
    </citation>
    <scope>NUCLEOTIDE SEQUENCE</scope>
    <source>
        <strain evidence="1">INTA-FR7-4</strain>
        <plasmid evidence="1">pFR12</plasmid>
    </source>
</reference>
<geneLocation type="plasmid" evidence="1">
    <name>pFR12</name>
</geneLocation>
<organism evidence="1">
    <name type="scientific">Bacillus thuringiensis</name>
    <dbReference type="NCBI Taxonomy" id="1428"/>
    <lineage>
        <taxon>Bacteria</taxon>
        <taxon>Bacillati</taxon>
        <taxon>Bacillota</taxon>
        <taxon>Bacilli</taxon>
        <taxon>Bacillales</taxon>
        <taxon>Bacillaceae</taxon>
        <taxon>Bacillus</taxon>
        <taxon>Bacillus cereus group</taxon>
    </lineage>
</organism>
<protein>
    <submittedName>
        <fullName evidence="1">Uncharacterized protein</fullName>
    </submittedName>
</protein>
<accession>B0FXR4</accession>
<keyword evidence="1" id="KW-0614">Plasmid</keyword>
<dbReference type="AlphaFoldDB" id="B0FXR4"/>
<dbReference type="SUPFAM" id="SSF55486">
    <property type="entry name" value="Metalloproteases ('zincins'), catalytic domain"/>
    <property type="match status" value="1"/>
</dbReference>
<proteinExistence type="predicted"/>